<evidence type="ECO:0000256" key="1">
    <source>
        <dbReference type="SAM" id="MobiDB-lite"/>
    </source>
</evidence>
<evidence type="ECO:0000313" key="2">
    <source>
        <dbReference type="EMBL" id="KAH8025085.1"/>
    </source>
</evidence>
<accession>A0A9J6DS91</accession>
<keyword evidence="3" id="KW-1185">Reference proteome</keyword>
<sequence>MSAVRQGSSHGRQTMQGQVQNTLHRKTTPVVPTTATDAQEPPSQPNAGGPNSGLGQRPGPDNDPSPAQRHAATPPSLRDREGTLYPVPDPGLSKKVAMAIEGTRHSR</sequence>
<feature type="compositionally biased region" description="Low complexity" evidence="1">
    <location>
        <begin position="28"/>
        <end position="38"/>
    </location>
</feature>
<dbReference type="AlphaFoldDB" id="A0A9J6DS91"/>
<feature type="compositionally biased region" description="Polar residues" evidence="1">
    <location>
        <begin position="1"/>
        <end position="22"/>
    </location>
</feature>
<feature type="region of interest" description="Disordered" evidence="1">
    <location>
        <begin position="1"/>
        <end position="107"/>
    </location>
</feature>
<reference evidence="2" key="1">
    <citation type="journal article" date="2020" name="Cell">
        <title>Large-Scale Comparative Analyses of Tick Genomes Elucidate Their Genetic Diversity and Vector Capacities.</title>
        <authorList>
            <consortium name="Tick Genome and Microbiome Consortium (TIGMIC)"/>
            <person name="Jia N."/>
            <person name="Wang J."/>
            <person name="Shi W."/>
            <person name="Du L."/>
            <person name="Sun Y."/>
            <person name="Zhan W."/>
            <person name="Jiang J.F."/>
            <person name="Wang Q."/>
            <person name="Zhang B."/>
            <person name="Ji P."/>
            <person name="Bell-Sakyi L."/>
            <person name="Cui X.M."/>
            <person name="Yuan T.T."/>
            <person name="Jiang B.G."/>
            <person name="Yang W.F."/>
            <person name="Lam T.T."/>
            <person name="Chang Q.C."/>
            <person name="Ding S.J."/>
            <person name="Wang X.J."/>
            <person name="Zhu J.G."/>
            <person name="Ruan X.D."/>
            <person name="Zhao L."/>
            <person name="Wei J.T."/>
            <person name="Ye R.Z."/>
            <person name="Que T.C."/>
            <person name="Du C.H."/>
            <person name="Zhou Y.H."/>
            <person name="Cheng J.X."/>
            <person name="Dai P.F."/>
            <person name="Guo W.B."/>
            <person name="Han X.H."/>
            <person name="Huang E.J."/>
            <person name="Li L.F."/>
            <person name="Wei W."/>
            <person name="Gao Y.C."/>
            <person name="Liu J.Z."/>
            <person name="Shao H.Z."/>
            <person name="Wang X."/>
            <person name="Wang C.C."/>
            <person name="Yang T.C."/>
            <person name="Huo Q.B."/>
            <person name="Li W."/>
            <person name="Chen H.Y."/>
            <person name="Chen S.E."/>
            <person name="Zhou L.G."/>
            <person name="Ni X.B."/>
            <person name="Tian J.H."/>
            <person name="Sheng Y."/>
            <person name="Liu T."/>
            <person name="Pan Y.S."/>
            <person name="Xia L.Y."/>
            <person name="Li J."/>
            <person name="Zhao F."/>
            <person name="Cao W.C."/>
        </authorList>
    </citation>
    <scope>NUCLEOTIDE SEQUENCE</scope>
    <source>
        <strain evidence="2">Rmic-2018</strain>
    </source>
</reference>
<proteinExistence type="predicted"/>
<organism evidence="2 3">
    <name type="scientific">Rhipicephalus microplus</name>
    <name type="common">Cattle tick</name>
    <name type="synonym">Boophilus microplus</name>
    <dbReference type="NCBI Taxonomy" id="6941"/>
    <lineage>
        <taxon>Eukaryota</taxon>
        <taxon>Metazoa</taxon>
        <taxon>Ecdysozoa</taxon>
        <taxon>Arthropoda</taxon>
        <taxon>Chelicerata</taxon>
        <taxon>Arachnida</taxon>
        <taxon>Acari</taxon>
        <taxon>Parasitiformes</taxon>
        <taxon>Ixodida</taxon>
        <taxon>Ixodoidea</taxon>
        <taxon>Ixodidae</taxon>
        <taxon>Rhipicephalinae</taxon>
        <taxon>Rhipicephalus</taxon>
        <taxon>Boophilus</taxon>
    </lineage>
</organism>
<reference evidence="2" key="2">
    <citation type="submission" date="2021-09" db="EMBL/GenBank/DDBJ databases">
        <authorList>
            <person name="Jia N."/>
            <person name="Wang J."/>
            <person name="Shi W."/>
            <person name="Du L."/>
            <person name="Sun Y."/>
            <person name="Zhan W."/>
            <person name="Jiang J."/>
            <person name="Wang Q."/>
            <person name="Zhang B."/>
            <person name="Ji P."/>
            <person name="Sakyi L.B."/>
            <person name="Cui X."/>
            <person name="Yuan T."/>
            <person name="Jiang B."/>
            <person name="Yang W."/>
            <person name="Lam T.T.-Y."/>
            <person name="Chang Q."/>
            <person name="Ding S."/>
            <person name="Wang X."/>
            <person name="Zhu J."/>
            <person name="Ruan X."/>
            <person name="Zhao L."/>
            <person name="Wei J."/>
            <person name="Que T."/>
            <person name="Du C."/>
            <person name="Cheng J."/>
            <person name="Dai P."/>
            <person name="Han X."/>
            <person name="Huang E."/>
            <person name="Gao Y."/>
            <person name="Liu J."/>
            <person name="Shao H."/>
            <person name="Ye R."/>
            <person name="Li L."/>
            <person name="Wei W."/>
            <person name="Wang X."/>
            <person name="Wang C."/>
            <person name="Huo Q."/>
            <person name="Li W."/>
            <person name="Guo W."/>
            <person name="Chen H."/>
            <person name="Chen S."/>
            <person name="Zhou L."/>
            <person name="Zhou L."/>
            <person name="Ni X."/>
            <person name="Tian J."/>
            <person name="Zhou Y."/>
            <person name="Sheng Y."/>
            <person name="Liu T."/>
            <person name="Pan Y."/>
            <person name="Xia L."/>
            <person name="Li J."/>
            <person name="Zhao F."/>
            <person name="Cao W."/>
        </authorList>
    </citation>
    <scope>NUCLEOTIDE SEQUENCE</scope>
    <source>
        <strain evidence="2">Rmic-2018</strain>
        <tissue evidence="2">Larvae</tissue>
    </source>
</reference>
<name>A0A9J6DS91_RHIMP</name>
<dbReference type="Proteomes" id="UP000821866">
    <property type="component" value="Unassembled WGS sequence"/>
</dbReference>
<protein>
    <submittedName>
        <fullName evidence="2">Uncharacterized protein</fullName>
    </submittedName>
</protein>
<dbReference type="EMBL" id="JABSTU010000007">
    <property type="protein sequence ID" value="KAH8025085.1"/>
    <property type="molecule type" value="Genomic_DNA"/>
</dbReference>
<evidence type="ECO:0000313" key="3">
    <source>
        <dbReference type="Proteomes" id="UP000821866"/>
    </source>
</evidence>
<gene>
    <name evidence="2" type="ORF">HPB51_003001</name>
</gene>
<comment type="caution">
    <text evidence="2">The sequence shown here is derived from an EMBL/GenBank/DDBJ whole genome shotgun (WGS) entry which is preliminary data.</text>
</comment>